<name>A0A1L7XXP3_9HELO</name>
<dbReference type="STRING" id="576137.A0A1L7XXP3"/>
<dbReference type="NCBIfam" id="NF005559">
    <property type="entry name" value="PRK07231.1"/>
    <property type="match status" value="1"/>
</dbReference>
<dbReference type="AlphaFoldDB" id="A0A1L7XXP3"/>
<keyword evidence="2" id="KW-0521">NADP</keyword>
<proteinExistence type="inferred from homology"/>
<dbReference type="EMBL" id="FJOG01000077">
    <property type="protein sequence ID" value="CZR69695.1"/>
    <property type="molecule type" value="Genomic_DNA"/>
</dbReference>
<evidence type="ECO:0000313" key="4">
    <source>
        <dbReference type="Proteomes" id="UP000184330"/>
    </source>
</evidence>
<dbReference type="Pfam" id="PF13561">
    <property type="entry name" value="adh_short_C2"/>
    <property type="match status" value="1"/>
</dbReference>
<dbReference type="OrthoDB" id="417891at2759"/>
<organism evidence="3 4">
    <name type="scientific">Phialocephala subalpina</name>
    <dbReference type="NCBI Taxonomy" id="576137"/>
    <lineage>
        <taxon>Eukaryota</taxon>
        <taxon>Fungi</taxon>
        <taxon>Dikarya</taxon>
        <taxon>Ascomycota</taxon>
        <taxon>Pezizomycotina</taxon>
        <taxon>Leotiomycetes</taxon>
        <taxon>Helotiales</taxon>
        <taxon>Mollisiaceae</taxon>
        <taxon>Phialocephala</taxon>
        <taxon>Phialocephala fortinii species complex</taxon>
    </lineage>
</organism>
<dbReference type="GO" id="GO:0009688">
    <property type="term" value="P:abscisic acid biosynthetic process"/>
    <property type="evidence" value="ECO:0007669"/>
    <property type="project" value="UniProtKB-ARBA"/>
</dbReference>
<dbReference type="Gene3D" id="3.40.50.720">
    <property type="entry name" value="NAD(P)-binding Rossmann-like Domain"/>
    <property type="match status" value="1"/>
</dbReference>
<evidence type="ECO:0000313" key="3">
    <source>
        <dbReference type="EMBL" id="CZR69695.1"/>
    </source>
</evidence>
<reference evidence="3 4" key="1">
    <citation type="submission" date="2016-03" db="EMBL/GenBank/DDBJ databases">
        <authorList>
            <person name="Ploux O."/>
        </authorList>
    </citation>
    <scope>NUCLEOTIDE SEQUENCE [LARGE SCALE GENOMIC DNA]</scope>
    <source>
        <strain evidence="3 4">UAMH 11012</strain>
    </source>
</reference>
<dbReference type="InterPro" id="IPR020904">
    <property type="entry name" value="Sc_DH/Rdtase_CS"/>
</dbReference>
<dbReference type="PRINTS" id="PR00081">
    <property type="entry name" value="GDHRDH"/>
</dbReference>
<gene>
    <name evidence="3" type="ORF">PAC_19595</name>
</gene>
<evidence type="ECO:0000256" key="2">
    <source>
        <dbReference type="ARBA" id="ARBA00022857"/>
    </source>
</evidence>
<accession>A0A1L7XXP3</accession>
<evidence type="ECO:0000256" key="1">
    <source>
        <dbReference type="ARBA" id="ARBA00006484"/>
    </source>
</evidence>
<keyword evidence="4" id="KW-1185">Reference proteome</keyword>
<dbReference type="GO" id="GO:0016616">
    <property type="term" value="F:oxidoreductase activity, acting on the CH-OH group of donors, NAD or NADP as acceptor"/>
    <property type="evidence" value="ECO:0007669"/>
    <property type="project" value="TreeGrafter"/>
</dbReference>
<comment type="similarity">
    <text evidence="1">Belongs to the short-chain dehydrogenases/reductases (SDR) family.</text>
</comment>
<dbReference type="CDD" id="cd05233">
    <property type="entry name" value="SDR_c"/>
    <property type="match status" value="1"/>
</dbReference>
<dbReference type="PANTHER" id="PTHR42760">
    <property type="entry name" value="SHORT-CHAIN DEHYDROGENASES/REDUCTASES FAMILY MEMBER"/>
    <property type="match status" value="1"/>
</dbReference>
<dbReference type="InterPro" id="IPR036291">
    <property type="entry name" value="NAD(P)-bd_dom_sf"/>
</dbReference>
<dbReference type="PANTHER" id="PTHR42760:SF124">
    <property type="entry name" value="SHORT-CHAIN DEHYDROGENASE_REDUCTASE"/>
    <property type="match status" value="1"/>
</dbReference>
<sequence>MVTAIKSHPGRLADKVAVVTGSSAGIGRAIALAFAREGAKVVCSDLQPLATVDINDEAHVATHDAIMNEGGYSAFVKADVGEAHEVEELVHEAVEIFGRVDIFVNNAGIAIEIDEPSASGLGIAKTSVSVYDKTVKVNARGTFLGCKYAIAQMMRQEVGPSGDRGWIINISSIAGLVGCGGCPAYCSSKGATAELTKQVAVEYGPHKIHVNAICPGVINTAMVKPITTDDASTKQMIAAHPWGAFGEPKDVANAAVFLASEDAAFVTGVLLPVDGGYVAE</sequence>
<dbReference type="PROSITE" id="PS00061">
    <property type="entry name" value="ADH_SHORT"/>
    <property type="match status" value="1"/>
</dbReference>
<dbReference type="Proteomes" id="UP000184330">
    <property type="component" value="Unassembled WGS sequence"/>
</dbReference>
<dbReference type="FunFam" id="3.40.50.720:FF:000084">
    <property type="entry name" value="Short-chain dehydrogenase reductase"/>
    <property type="match status" value="1"/>
</dbReference>
<dbReference type="SUPFAM" id="SSF51735">
    <property type="entry name" value="NAD(P)-binding Rossmann-fold domains"/>
    <property type="match status" value="1"/>
</dbReference>
<dbReference type="InterPro" id="IPR002347">
    <property type="entry name" value="SDR_fam"/>
</dbReference>
<dbReference type="PRINTS" id="PR00080">
    <property type="entry name" value="SDRFAMILY"/>
</dbReference>
<protein>
    <submittedName>
        <fullName evidence="3">Related to dehydrogenases with different specificities (Related to short-chain alcohol dehydrogenases)</fullName>
    </submittedName>
</protein>